<comment type="caution">
    <text evidence="3">The sequence shown here is derived from an EMBL/GenBank/DDBJ whole genome shotgun (WGS) entry which is preliminary data.</text>
</comment>
<dbReference type="GO" id="GO:0004252">
    <property type="term" value="F:serine-type endopeptidase activity"/>
    <property type="evidence" value="ECO:0007669"/>
    <property type="project" value="TreeGrafter"/>
</dbReference>
<dbReference type="Pfam" id="PF00326">
    <property type="entry name" value="Peptidase_S9"/>
    <property type="match status" value="1"/>
</dbReference>
<protein>
    <submittedName>
        <fullName evidence="3">S9 family peptidase</fullName>
    </submittedName>
</protein>
<dbReference type="PANTHER" id="PTHR42776:SF27">
    <property type="entry name" value="DIPEPTIDYL PEPTIDASE FAMILY MEMBER 6"/>
    <property type="match status" value="1"/>
</dbReference>
<dbReference type="PROSITE" id="PS51257">
    <property type="entry name" value="PROKAR_LIPOPROTEIN"/>
    <property type="match status" value="1"/>
</dbReference>
<dbReference type="RefSeq" id="WP_151123682.1">
    <property type="nucleotide sequence ID" value="NZ_CP088081.1"/>
</dbReference>
<dbReference type="SUPFAM" id="SSF53474">
    <property type="entry name" value="alpha/beta-Hydrolases"/>
    <property type="match status" value="1"/>
</dbReference>
<dbReference type="GO" id="GO:0006508">
    <property type="term" value="P:proteolysis"/>
    <property type="evidence" value="ECO:0007669"/>
    <property type="project" value="InterPro"/>
</dbReference>
<dbReference type="PANTHER" id="PTHR42776">
    <property type="entry name" value="SERINE PEPTIDASE S9 FAMILY MEMBER"/>
    <property type="match status" value="1"/>
</dbReference>
<dbReference type="InterPro" id="IPR029058">
    <property type="entry name" value="AB_hydrolase_fold"/>
</dbReference>
<dbReference type="OrthoDB" id="4269629at2"/>
<dbReference type="Gene3D" id="2.120.10.30">
    <property type="entry name" value="TolB, C-terminal domain"/>
    <property type="match status" value="1"/>
</dbReference>
<reference evidence="3 4" key="1">
    <citation type="submission" date="2019-09" db="EMBL/GenBank/DDBJ databases">
        <title>Draft genome sequences of 48 bacterial type strains from the CCUG.</title>
        <authorList>
            <person name="Tunovic T."/>
            <person name="Pineiro-Iglesias B."/>
            <person name="Unosson C."/>
            <person name="Inganas E."/>
            <person name="Ohlen M."/>
            <person name="Cardew S."/>
            <person name="Jensie-Markopoulos S."/>
            <person name="Salva-Serra F."/>
            <person name="Jaen-Luchoro D."/>
            <person name="Karlsson R."/>
            <person name="Svensson-Stadler L."/>
            <person name="Chun J."/>
            <person name="Moore E."/>
        </authorList>
    </citation>
    <scope>NUCLEOTIDE SEQUENCE [LARGE SCALE GENOMIC DNA]</scope>
    <source>
        <strain evidence="3 4">CCUG 30977</strain>
    </source>
</reference>
<gene>
    <name evidence="3" type="ORF">F7Q92_08275</name>
</gene>
<keyword evidence="1" id="KW-0378">Hydrolase</keyword>
<dbReference type="Gene3D" id="3.40.50.1820">
    <property type="entry name" value="alpha/beta hydrolase"/>
    <property type="match status" value="1"/>
</dbReference>
<dbReference type="InterPro" id="IPR001375">
    <property type="entry name" value="Peptidase_S9_cat"/>
</dbReference>
<name>A0A643FEC4_IDEDE</name>
<organism evidence="3 4">
    <name type="scientific">Ideonella dechloratans</name>
    <dbReference type="NCBI Taxonomy" id="36863"/>
    <lineage>
        <taxon>Bacteria</taxon>
        <taxon>Pseudomonadati</taxon>
        <taxon>Pseudomonadota</taxon>
        <taxon>Betaproteobacteria</taxon>
        <taxon>Burkholderiales</taxon>
        <taxon>Sphaerotilaceae</taxon>
        <taxon>Ideonella</taxon>
    </lineage>
</organism>
<dbReference type="AlphaFoldDB" id="A0A643FEC4"/>
<dbReference type="EMBL" id="VZPB01000015">
    <property type="protein sequence ID" value="KAB0583305.1"/>
    <property type="molecule type" value="Genomic_DNA"/>
</dbReference>
<feature type="domain" description="Peptidase S9 prolyl oligopeptidase catalytic" evidence="2">
    <location>
        <begin position="447"/>
        <end position="652"/>
    </location>
</feature>
<sequence length="658" mass="72121">MLFTRWDVVLSAPAVACVVLWGACISSQAAESASAPLPVAAYAARPLLGQLSYSPNGQRLVGLMHNGDQTVLFTADASGGHMQPLTATDNAKYQIRWVDWTSDKQLIFSLGYPAFRPGATTLETRLFAMDADSGVSINLVPPARDKSLDIAQIEDDVIDMMEGDGQHIMLQLRETQGMVEPSVFQVELATGKRSQVQGAMRFVNEWMTDRQHRVRIGFRLDDKEKDMQIIERGPDGGSWRTLWRYPLFDAHAVRPLRFDADNPQRLYVSANPEGKERAVYLAKLDQLDADGHPVLEPVTPAKRPDFAQTRDLGGFNGLARDDLRSQSTRELQQSVDQALPGRFNQLSGFSGDRQKYLVISSGNGIPTQIYTGDRTTGKLALLTDEFPALAGAKMVGKTTVEFAARDGLTLHGYLTRPLGQAPNGWPLVLLPHGGPLSSDTLDFDPWTEFLASRGYAVLQVNYRGSSSESDGFRNAGLKQYGLKMQDDLTDAVTWAVQDKLADPKRICIVGGSYGGYAALMGAVKTPDLFRCAVSLNGLTQLVDFSRRAASYVNMQAVLDQQMGNYARDREQLLATSPAAQAAAIRIPVLVMHGTADRTVPYDQAETMVAALKAAGKTYRFVSLEGADHQLSRQSDRLRFLMELQQFLDANIGATATGH</sequence>
<dbReference type="Proteomes" id="UP000430120">
    <property type="component" value="Unassembled WGS sequence"/>
</dbReference>
<dbReference type="InterPro" id="IPR011042">
    <property type="entry name" value="6-blade_b-propeller_TolB-like"/>
</dbReference>
<proteinExistence type="predicted"/>
<evidence type="ECO:0000259" key="2">
    <source>
        <dbReference type="Pfam" id="PF00326"/>
    </source>
</evidence>
<evidence type="ECO:0000256" key="1">
    <source>
        <dbReference type="ARBA" id="ARBA00022801"/>
    </source>
</evidence>
<keyword evidence="4" id="KW-1185">Reference proteome</keyword>
<evidence type="ECO:0000313" key="4">
    <source>
        <dbReference type="Proteomes" id="UP000430120"/>
    </source>
</evidence>
<dbReference type="SUPFAM" id="SSF82171">
    <property type="entry name" value="DPP6 N-terminal domain-like"/>
    <property type="match status" value="1"/>
</dbReference>
<evidence type="ECO:0000313" key="3">
    <source>
        <dbReference type="EMBL" id="KAB0583305.1"/>
    </source>
</evidence>
<accession>A0A643FEC4</accession>